<dbReference type="InterPro" id="IPR014757">
    <property type="entry name" value="Tscrpt_reg_IclR_C"/>
</dbReference>
<dbReference type="Pfam" id="PF09339">
    <property type="entry name" value="HTH_IclR"/>
    <property type="match status" value="1"/>
</dbReference>
<dbReference type="InterPro" id="IPR036388">
    <property type="entry name" value="WH-like_DNA-bd_sf"/>
</dbReference>
<accession>A0ABV3FW65</accession>
<evidence type="ECO:0000313" key="6">
    <source>
        <dbReference type="EMBL" id="MEV0709426.1"/>
    </source>
</evidence>
<evidence type="ECO:0000259" key="4">
    <source>
        <dbReference type="PROSITE" id="PS51077"/>
    </source>
</evidence>
<dbReference type="PANTHER" id="PTHR30136">
    <property type="entry name" value="HELIX-TURN-HELIX TRANSCRIPTIONAL REGULATOR, ICLR FAMILY"/>
    <property type="match status" value="1"/>
</dbReference>
<reference evidence="6 7" key="1">
    <citation type="submission" date="2024-06" db="EMBL/GenBank/DDBJ databases">
        <title>The Natural Products Discovery Center: Release of the First 8490 Sequenced Strains for Exploring Actinobacteria Biosynthetic Diversity.</title>
        <authorList>
            <person name="Kalkreuter E."/>
            <person name="Kautsar S.A."/>
            <person name="Yang D."/>
            <person name="Bader C.D."/>
            <person name="Teijaro C.N."/>
            <person name="Fluegel L."/>
            <person name="Davis C.M."/>
            <person name="Simpson J.R."/>
            <person name="Lauterbach L."/>
            <person name="Steele A.D."/>
            <person name="Gui C."/>
            <person name="Meng S."/>
            <person name="Li G."/>
            <person name="Viehrig K."/>
            <person name="Ye F."/>
            <person name="Su P."/>
            <person name="Kiefer A.F."/>
            <person name="Nichols A."/>
            <person name="Cepeda A.J."/>
            <person name="Yan W."/>
            <person name="Fan B."/>
            <person name="Jiang Y."/>
            <person name="Adhikari A."/>
            <person name="Zheng C.-J."/>
            <person name="Schuster L."/>
            <person name="Cowan T.M."/>
            <person name="Smanski M.J."/>
            <person name="Chevrette M.G."/>
            <person name="De Carvalho L.P.S."/>
            <person name="Shen B."/>
        </authorList>
    </citation>
    <scope>NUCLEOTIDE SEQUENCE [LARGE SCALE GENOMIC DNA]</scope>
    <source>
        <strain evidence="6 7">NPDC050403</strain>
    </source>
</reference>
<keyword evidence="7" id="KW-1185">Reference proteome</keyword>
<dbReference type="Proteomes" id="UP001551695">
    <property type="component" value="Unassembled WGS sequence"/>
</dbReference>
<dbReference type="EMBL" id="JBFAKC010000007">
    <property type="protein sequence ID" value="MEV0709426.1"/>
    <property type="molecule type" value="Genomic_DNA"/>
</dbReference>
<dbReference type="PANTHER" id="PTHR30136:SF24">
    <property type="entry name" value="HTH-TYPE TRANSCRIPTIONAL REPRESSOR ALLR"/>
    <property type="match status" value="1"/>
</dbReference>
<dbReference type="PROSITE" id="PS51077">
    <property type="entry name" value="HTH_ICLR"/>
    <property type="match status" value="1"/>
</dbReference>
<dbReference type="Gene3D" id="1.10.10.10">
    <property type="entry name" value="Winged helix-like DNA-binding domain superfamily/Winged helix DNA-binding domain"/>
    <property type="match status" value="1"/>
</dbReference>
<protein>
    <submittedName>
        <fullName evidence="6">IclR family transcriptional regulator</fullName>
    </submittedName>
</protein>
<evidence type="ECO:0000256" key="1">
    <source>
        <dbReference type="ARBA" id="ARBA00023015"/>
    </source>
</evidence>
<gene>
    <name evidence="6" type="ORF">AB0I48_17845</name>
</gene>
<dbReference type="RefSeq" id="WP_355089181.1">
    <property type="nucleotide sequence ID" value="NZ_JBEXKW010000056.1"/>
</dbReference>
<dbReference type="Gene3D" id="3.30.450.40">
    <property type="match status" value="1"/>
</dbReference>
<keyword evidence="3" id="KW-0804">Transcription</keyword>
<feature type="domain" description="HTH iclR-type" evidence="4">
    <location>
        <begin position="19"/>
        <end position="81"/>
    </location>
</feature>
<dbReference type="InterPro" id="IPR005471">
    <property type="entry name" value="Tscrpt_reg_IclR_N"/>
</dbReference>
<dbReference type="InterPro" id="IPR029016">
    <property type="entry name" value="GAF-like_dom_sf"/>
</dbReference>
<evidence type="ECO:0000313" key="7">
    <source>
        <dbReference type="Proteomes" id="UP001551695"/>
    </source>
</evidence>
<dbReference type="PROSITE" id="PS51078">
    <property type="entry name" value="ICLR_ED"/>
    <property type="match status" value="1"/>
</dbReference>
<dbReference type="SUPFAM" id="SSF55781">
    <property type="entry name" value="GAF domain-like"/>
    <property type="match status" value="1"/>
</dbReference>
<dbReference type="SUPFAM" id="SSF46785">
    <property type="entry name" value="Winged helix' DNA-binding domain"/>
    <property type="match status" value="1"/>
</dbReference>
<keyword evidence="1" id="KW-0805">Transcription regulation</keyword>
<dbReference type="InterPro" id="IPR050707">
    <property type="entry name" value="HTH_MetabolicPath_Reg"/>
</dbReference>
<proteinExistence type="predicted"/>
<evidence type="ECO:0000256" key="2">
    <source>
        <dbReference type="ARBA" id="ARBA00023125"/>
    </source>
</evidence>
<name>A0ABV3FW65_9NOCA</name>
<sequence length="272" mass="27883">MSNGIGIAAATVDTVPGPIQSIERAAAIMNVVAEAPFGIGVGELAAALDLPKTTAHGLLRTLVRVGYIEQEAGSGKYRVGAVALGLASRPLDTNVLRSYSMNRADALAARSAESVRIGALHGTSVRIAHHVFRPDDTAQTLRVGTELPLHATALGKVLLAYTPGLTERGAGATLSAFTRRTLVAPRALSAEVTGVRGRGHATDIGEFSSERASVAAPIRDAGGRVVGAIGLVGTIDRITERGTVPRPGLIELVVAAAAGISRDLTAARPGSR</sequence>
<evidence type="ECO:0000259" key="5">
    <source>
        <dbReference type="PROSITE" id="PS51078"/>
    </source>
</evidence>
<dbReference type="SMART" id="SM00346">
    <property type="entry name" value="HTH_ICLR"/>
    <property type="match status" value="1"/>
</dbReference>
<comment type="caution">
    <text evidence="6">The sequence shown here is derived from an EMBL/GenBank/DDBJ whole genome shotgun (WGS) entry which is preliminary data.</text>
</comment>
<dbReference type="InterPro" id="IPR036390">
    <property type="entry name" value="WH_DNA-bd_sf"/>
</dbReference>
<dbReference type="Pfam" id="PF01614">
    <property type="entry name" value="IclR_C"/>
    <property type="match status" value="1"/>
</dbReference>
<evidence type="ECO:0000256" key="3">
    <source>
        <dbReference type="ARBA" id="ARBA00023163"/>
    </source>
</evidence>
<feature type="domain" description="IclR-ED" evidence="5">
    <location>
        <begin position="82"/>
        <end position="266"/>
    </location>
</feature>
<organism evidence="6 7">
    <name type="scientific">Nocardia aurea</name>
    <dbReference type="NCBI Taxonomy" id="2144174"/>
    <lineage>
        <taxon>Bacteria</taxon>
        <taxon>Bacillati</taxon>
        <taxon>Actinomycetota</taxon>
        <taxon>Actinomycetes</taxon>
        <taxon>Mycobacteriales</taxon>
        <taxon>Nocardiaceae</taxon>
        <taxon>Nocardia</taxon>
    </lineage>
</organism>
<keyword evidence="2" id="KW-0238">DNA-binding</keyword>